<dbReference type="RefSeq" id="WP_092491579.1">
    <property type="nucleotide sequence ID" value="NZ_FNKD01000001.1"/>
</dbReference>
<evidence type="ECO:0000259" key="5">
    <source>
        <dbReference type="Pfam" id="PF04198"/>
    </source>
</evidence>
<dbReference type="SUPFAM" id="SSF100950">
    <property type="entry name" value="NagB/RpiA/CoA transferase-like"/>
    <property type="match status" value="1"/>
</dbReference>
<evidence type="ECO:0000256" key="3">
    <source>
        <dbReference type="ARBA" id="ARBA00023125"/>
    </source>
</evidence>
<dbReference type="Gene3D" id="1.10.10.10">
    <property type="entry name" value="Winged helix-like DNA-binding domain superfamily/Winged helix DNA-binding domain"/>
    <property type="match status" value="1"/>
</dbReference>
<comment type="similarity">
    <text evidence="1">Belongs to the SorC transcriptional regulatory family.</text>
</comment>
<evidence type="ECO:0000256" key="1">
    <source>
        <dbReference type="ARBA" id="ARBA00010466"/>
    </source>
</evidence>
<reference evidence="6 7" key="1">
    <citation type="submission" date="2016-10" db="EMBL/GenBank/DDBJ databases">
        <authorList>
            <person name="de Groot N.N."/>
        </authorList>
    </citation>
    <scope>NUCLEOTIDE SEQUENCE [LARGE SCALE GENOMIC DNA]</scope>
    <source>
        <strain evidence="6 7">CGMCC 1.10449</strain>
    </source>
</reference>
<gene>
    <name evidence="6" type="ORF">SAMN05216231_0722</name>
</gene>
<proteinExistence type="inferred from homology"/>
<name>A0A1H0YLN6_9BACI</name>
<organism evidence="6 7">
    <name type="scientific">Virgibacillus salinus</name>
    <dbReference type="NCBI Taxonomy" id="553311"/>
    <lineage>
        <taxon>Bacteria</taxon>
        <taxon>Bacillati</taxon>
        <taxon>Bacillota</taxon>
        <taxon>Bacilli</taxon>
        <taxon>Bacillales</taxon>
        <taxon>Bacillaceae</taxon>
        <taxon>Virgibacillus</taxon>
    </lineage>
</organism>
<evidence type="ECO:0000256" key="4">
    <source>
        <dbReference type="ARBA" id="ARBA00023163"/>
    </source>
</evidence>
<dbReference type="InterPro" id="IPR051054">
    <property type="entry name" value="SorC_transcr_regulators"/>
</dbReference>
<dbReference type="Pfam" id="PF04198">
    <property type="entry name" value="Sugar-bind"/>
    <property type="match status" value="1"/>
</dbReference>
<evidence type="ECO:0000313" key="6">
    <source>
        <dbReference type="EMBL" id="SDQ15970.1"/>
    </source>
</evidence>
<evidence type="ECO:0000256" key="2">
    <source>
        <dbReference type="ARBA" id="ARBA00023015"/>
    </source>
</evidence>
<keyword evidence="7" id="KW-1185">Reference proteome</keyword>
<dbReference type="EMBL" id="FNKD01000001">
    <property type="protein sequence ID" value="SDQ15970.1"/>
    <property type="molecule type" value="Genomic_DNA"/>
</dbReference>
<dbReference type="InterPro" id="IPR007324">
    <property type="entry name" value="Sugar-bd_dom_put"/>
</dbReference>
<keyword evidence="3 6" id="KW-0238">DNA-binding</keyword>
<dbReference type="STRING" id="553311.SAMN05216231_0722"/>
<dbReference type="GO" id="GO:0030246">
    <property type="term" value="F:carbohydrate binding"/>
    <property type="evidence" value="ECO:0007669"/>
    <property type="project" value="InterPro"/>
</dbReference>
<sequence length="314" mass="34938">MDAKERNLIAKVSKLYYLEGWTQNEICKKVDLSRPIISKILQQAREKNIVEVYMKDETVHTVELERKLEKKYGLHEAVVVSVSNKGPEMVRRRLGQAATAYLSKKINQLNTIGVSWGKSVSTFVEEFQSQQQSHIHLVPLIGGMGQGFVQYHSNHLSFQLAQQLNTSSSYLYAPAVAETADLKHAIKNSKDVAAVLEEGRKVDIAIVGVSSPSCESTMVGMGYLNEQDVRTLKDSGAVGDINSCFYNRDGQLVQHPINDRVIGLDLEEIKEIPEVLAIAEGAYKAEGLHVALKSKYLDVLVTDDKTAESLLEYD</sequence>
<protein>
    <submittedName>
        <fullName evidence="6">DNA-binding transcriptional regulator LsrR, DeoR family</fullName>
    </submittedName>
</protein>
<evidence type="ECO:0000313" key="7">
    <source>
        <dbReference type="Proteomes" id="UP000199444"/>
    </source>
</evidence>
<dbReference type="PANTHER" id="PTHR34294">
    <property type="entry name" value="TRANSCRIPTIONAL REGULATOR-RELATED"/>
    <property type="match status" value="1"/>
</dbReference>
<dbReference type="AlphaFoldDB" id="A0A1H0YLN6"/>
<dbReference type="PANTHER" id="PTHR34294:SF12">
    <property type="entry name" value="SUGAR-BINDING TRANSCRIPTIONAL REGULATOR"/>
    <property type="match status" value="1"/>
</dbReference>
<keyword evidence="4" id="KW-0804">Transcription</keyword>
<dbReference type="GO" id="GO:0003677">
    <property type="term" value="F:DNA binding"/>
    <property type="evidence" value="ECO:0007669"/>
    <property type="project" value="UniProtKB-KW"/>
</dbReference>
<dbReference type="InterPro" id="IPR036388">
    <property type="entry name" value="WH-like_DNA-bd_sf"/>
</dbReference>
<accession>A0A1H0YLN6</accession>
<dbReference type="Proteomes" id="UP000199444">
    <property type="component" value="Unassembled WGS sequence"/>
</dbReference>
<feature type="domain" description="Sugar-binding" evidence="5">
    <location>
        <begin position="58"/>
        <end position="312"/>
    </location>
</feature>
<dbReference type="InterPro" id="IPR037171">
    <property type="entry name" value="NagB/RpiA_transferase-like"/>
</dbReference>
<keyword evidence="2" id="KW-0805">Transcription regulation</keyword>
<dbReference type="Gene3D" id="3.40.50.1360">
    <property type="match status" value="1"/>
</dbReference>